<name>A0A200QY58_MACCD</name>
<dbReference type="InterPro" id="IPR013825">
    <property type="entry name" value="Topo_IA_cen_sub2"/>
</dbReference>
<evidence type="ECO:0000256" key="4">
    <source>
        <dbReference type="ARBA" id="ARBA00022723"/>
    </source>
</evidence>
<dbReference type="Gene3D" id="1.10.290.10">
    <property type="entry name" value="Topoisomerase I, domain 4"/>
    <property type="match status" value="1"/>
</dbReference>
<dbReference type="Gene3D" id="3.40.50.140">
    <property type="match status" value="1"/>
</dbReference>
<dbReference type="PROSITE" id="PS50880">
    <property type="entry name" value="TOPRIM"/>
    <property type="match status" value="1"/>
</dbReference>
<dbReference type="HAMAP" id="MF_00952">
    <property type="entry name" value="Topoisom_1_prok"/>
    <property type="match status" value="1"/>
</dbReference>
<dbReference type="NCBIfam" id="TIGR01051">
    <property type="entry name" value="topA_bact"/>
    <property type="match status" value="1"/>
</dbReference>
<dbReference type="AlphaFoldDB" id="A0A200QY58"/>
<feature type="domain" description="Topo IA-type catalytic" evidence="11">
    <location>
        <begin position="496"/>
        <end position="948"/>
    </location>
</feature>
<dbReference type="Gene3D" id="2.70.20.10">
    <property type="entry name" value="Topoisomerase I, domain 3"/>
    <property type="match status" value="1"/>
</dbReference>
<dbReference type="InterPro" id="IPR013826">
    <property type="entry name" value="Topo_IA_cen_sub3"/>
</dbReference>
<dbReference type="InterPro" id="IPR005733">
    <property type="entry name" value="TopoI_bac-type"/>
</dbReference>
<evidence type="ECO:0000256" key="7">
    <source>
        <dbReference type="ARBA" id="ARBA00023125"/>
    </source>
</evidence>
<gene>
    <name evidence="12" type="ORF">BVC80_1553g10</name>
</gene>
<feature type="compositionally biased region" description="Basic residues" evidence="9">
    <location>
        <begin position="309"/>
        <end position="330"/>
    </location>
</feature>
<dbReference type="InterPro" id="IPR006171">
    <property type="entry name" value="TOPRIM_dom"/>
</dbReference>
<dbReference type="SUPFAM" id="SSF56712">
    <property type="entry name" value="Prokaryotic type I DNA topoisomerase"/>
    <property type="match status" value="1"/>
</dbReference>
<evidence type="ECO:0000313" key="12">
    <source>
        <dbReference type="EMBL" id="OVA15419.1"/>
    </source>
</evidence>
<keyword evidence="6" id="KW-0799">Topoisomerase</keyword>
<evidence type="ECO:0000256" key="6">
    <source>
        <dbReference type="ARBA" id="ARBA00023029"/>
    </source>
</evidence>
<dbReference type="InterPro" id="IPR003602">
    <property type="entry name" value="Topo_IA_DNA-bd_dom"/>
</dbReference>
<comment type="caution">
    <text evidence="12">The sequence shown here is derived from an EMBL/GenBank/DDBJ whole genome shotgun (WGS) entry which is preliminary data.</text>
</comment>
<dbReference type="CDD" id="cd00186">
    <property type="entry name" value="TOP1Ac"/>
    <property type="match status" value="1"/>
</dbReference>
<comment type="catalytic activity">
    <reaction evidence="1">
        <text>ATP-independent breakage of single-stranded DNA, followed by passage and rejoining.</text>
        <dbReference type="EC" id="5.6.2.1"/>
    </reaction>
</comment>
<evidence type="ECO:0000256" key="8">
    <source>
        <dbReference type="ARBA" id="ARBA00023235"/>
    </source>
</evidence>
<dbReference type="InterPro" id="IPR013824">
    <property type="entry name" value="Topo_IA_cen_sub1"/>
</dbReference>
<feature type="region of interest" description="Disordered" evidence="9">
    <location>
        <begin position="302"/>
        <end position="357"/>
    </location>
</feature>
<evidence type="ECO:0000259" key="11">
    <source>
        <dbReference type="PROSITE" id="PS52039"/>
    </source>
</evidence>
<dbReference type="InterPro" id="IPR025589">
    <property type="entry name" value="Toprim_C_rpt"/>
</dbReference>
<accession>A0A200QY58</accession>
<dbReference type="OMA" id="VNDYSFT"/>
<evidence type="ECO:0000256" key="9">
    <source>
        <dbReference type="SAM" id="MobiDB-lite"/>
    </source>
</evidence>
<keyword evidence="4" id="KW-0479">Metal-binding</keyword>
<keyword evidence="13" id="KW-1185">Reference proteome</keyword>
<keyword evidence="8 12" id="KW-0413">Isomerase</keyword>
<dbReference type="EMBL" id="MVGT01000777">
    <property type="protein sequence ID" value="OVA15419.1"/>
    <property type="molecule type" value="Genomic_DNA"/>
</dbReference>
<dbReference type="OrthoDB" id="430051at2759"/>
<dbReference type="Pfam" id="PF01131">
    <property type="entry name" value="Topoisom_bac"/>
    <property type="match status" value="1"/>
</dbReference>
<keyword evidence="5" id="KW-0460">Magnesium</keyword>
<keyword evidence="7" id="KW-0238">DNA-binding</keyword>
<dbReference type="SMART" id="SM00493">
    <property type="entry name" value="TOPRIM"/>
    <property type="match status" value="1"/>
</dbReference>
<reference evidence="12 13" key="1">
    <citation type="journal article" date="2017" name="Mol. Plant">
        <title>The Genome of Medicinal Plant Macleaya cordata Provides New Insights into Benzylisoquinoline Alkaloids Metabolism.</title>
        <authorList>
            <person name="Liu X."/>
            <person name="Liu Y."/>
            <person name="Huang P."/>
            <person name="Ma Y."/>
            <person name="Qing Z."/>
            <person name="Tang Q."/>
            <person name="Cao H."/>
            <person name="Cheng P."/>
            <person name="Zheng Y."/>
            <person name="Yuan Z."/>
            <person name="Zhou Y."/>
            <person name="Liu J."/>
            <person name="Tang Z."/>
            <person name="Zhuo Y."/>
            <person name="Zhang Y."/>
            <person name="Yu L."/>
            <person name="Huang J."/>
            <person name="Yang P."/>
            <person name="Peng Q."/>
            <person name="Zhang J."/>
            <person name="Jiang W."/>
            <person name="Zhang Z."/>
            <person name="Lin K."/>
            <person name="Ro D.K."/>
            <person name="Chen X."/>
            <person name="Xiong X."/>
            <person name="Shang Y."/>
            <person name="Huang S."/>
            <person name="Zeng J."/>
        </authorList>
    </citation>
    <scope>NUCLEOTIDE SEQUENCE [LARGE SCALE GENOMIC DNA]</scope>
    <source>
        <strain evidence="13">cv. BLH2017</strain>
        <tissue evidence="12">Root</tissue>
    </source>
</reference>
<evidence type="ECO:0000259" key="10">
    <source>
        <dbReference type="PROSITE" id="PS50880"/>
    </source>
</evidence>
<dbReference type="Proteomes" id="UP000195402">
    <property type="component" value="Unassembled WGS sequence"/>
</dbReference>
<dbReference type="InterPro" id="IPR000380">
    <property type="entry name" value="Topo_IA"/>
</dbReference>
<feature type="region of interest" description="Disordered" evidence="9">
    <location>
        <begin position="127"/>
        <end position="147"/>
    </location>
</feature>
<dbReference type="Pfam" id="PF13368">
    <property type="entry name" value="Toprim_C_rpt"/>
    <property type="match status" value="1"/>
</dbReference>
<dbReference type="GO" id="GO:0046872">
    <property type="term" value="F:metal ion binding"/>
    <property type="evidence" value="ECO:0007669"/>
    <property type="project" value="UniProtKB-KW"/>
</dbReference>
<feature type="compositionally biased region" description="Basic residues" evidence="9">
    <location>
        <begin position="231"/>
        <end position="242"/>
    </location>
</feature>
<dbReference type="SMART" id="SM00436">
    <property type="entry name" value="TOP1Bc"/>
    <property type="match status" value="1"/>
</dbReference>
<dbReference type="PROSITE" id="PS52039">
    <property type="entry name" value="TOPO_IA_2"/>
    <property type="match status" value="1"/>
</dbReference>
<dbReference type="InterPro" id="IPR023405">
    <property type="entry name" value="Topo_IA_core_domain"/>
</dbReference>
<protein>
    <recommendedName>
        <fullName evidence="3">DNA topoisomerase</fullName>
        <ecNumber evidence="3">5.6.2.1</ecNumber>
    </recommendedName>
</protein>
<dbReference type="FunCoup" id="A0A200QY58">
    <property type="interactions" value="221"/>
</dbReference>
<dbReference type="InParanoid" id="A0A200QY58"/>
<dbReference type="EC" id="5.6.2.1" evidence="3"/>
<dbReference type="Pfam" id="PF01751">
    <property type="entry name" value="Toprim"/>
    <property type="match status" value="1"/>
</dbReference>
<evidence type="ECO:0000313" key="13">
    <source>
        <dbReference type="Proteomes" id="UP000195402"/>
    </source>
</evidence>
<feature type="region of interest" description="Disordered" evidence="9">
    <location>
        <begin position="224"/>
        <end position="287"/>
    </location>
</feature>
<dbReference type="InterPro" id="IPR028612">
    <property type="entry name" value="Topoisom_1_IA"/>
</dbReference>
<dbReference type="Gene3D" id="1.10.460.10">
    <property type="entry name" value="Topoisomerase I, domain 2"/>
    <property type="match status" value="1"/>
</dbReference>
<comment type="similarity">
    <text evidence="2">Belongs to the type IA topoisomerase family.</text>
</comment>
<dbReference type="GO" id="GO:0003917">
    <property type="term" value="F:DNA topoisomerase type I (single strand cut, ATP-independent) activity"/>
    <property type="evidence" value="ECO:0007669"/>
    <property type="project" value="UniProtKB-EC"/>
</dbReference>
<evidence type="ECO:0000256" key="1">
    <source>
        <dbReference type="ARBA" id="ARBA00000213"/>
    </source>
</evidence>
<organism evidence="12 13">
    <name type="scientific">Macleaya cordata</name>
    <name type="common">Five-seeded plume-poppy</name>
    <name type="synonym">Bocconia cordata</name>
    <dbReference type="NCBI Taxonomy" id="56857"/>
    <lineage>
        <taxon>Eukaryota</taxon>
        <taxon>Viridiplantae</taxon>
        <taxon>Streptophyta</taxon>
        <taxon>Embryophyta</taxon>
        <taxon>Tracheophyta</taxon>
        <taxon>Spermatophyta</taxon>
        <taxon>Magnoliopsida</taxon>
        <taxon>Ranunculales</taxon>
        <taxon>Papaveraceae</taxon>
        <taxon>Papaveroideae</taxon>
        <taxon>Macleaya</taxon>
    </lineage>
</organism>
<dbReference type="STRING" id="56857.A0A200QY58"/>
<dbReference type="PRINTS" id="PR00417">
    <property type="entry name" value="PRTPISMRASEI"/>
</dbReference>
<feature type="compositionally biased region" description="Polar residues" evidence="9">
    <location>
        <begin position="127"/>
        <end position="140"/>
    </location>
</feature>
<evidence type="ECO:0000256" key="3">
    <source>
        <dbReference type="ARBA" id="ARBA00012891"/>
    </source>
</evidence>
<dbReference type="InterPro" id="IPR003601">
    <property type="entry name" value="Topo_IA_2"/>
</dbReference>
<evidence type="ECO:0000256" key="2">
    <source>
        <dbReference type="ARBA" id="ARBA00009446"/>
    </source>
</evidence>
<evidence type="ECO:0000256" key="5">
    <source>
        <dbReference type="ARBA" id="ARBA00022842"/>
    </source>
</evidence>
<sequence>MTLQSQCRGVKNYLGAQLPCSSTGNRCTYGKFGQLQFRKAREGCRIITNQFRDLKFKVDYDSQFLRTLSGRYRHEATFLFQPQLSARVPFTMKSRNMFTVGNSVRLNVFSYECNGRRLFSDKANQKSYAPNTSLNRSDNVSVRDGGSEDIKSSRKAFYALRKRGKSLAVRNSSFEGGKQVAISSASDTSKPVAKTVDVLRPKEQVIRAGKKDVQSGSSILAVAKINDNNQKRKAPVKKKQKLKNKEHVQGDTGTSVLSGATEARGSKGVSQPVKKPNITKDSRPSQTSEFIPVCEKCLPAVDNPGLVHHQSKKKKIDKSTRHREPKKNVKVKNSDKAPFEQSNSVGRKLEPRRKTLSPLYPPTGKSVVVVESITKANVIQGYLGDMFEVLPSNGHVRVLASWSGSVRPDDGFSMVWGVPSAAWTHLKSIKVALQGAKNLILACDPDREGEAIAWHITEMLQQQDALHENITVARVAFNEITESSIKIALQSPRDINMDLVHAYLARGALDYLIAYRMTPLLGKKLPGCLSAGRVQSAALALVCDRETEIDEFKPREYWTVEVEFSKKELGSLDKAISFSSHLINIDSKKLEQLSIGLSTEAKDIQKKIASSTFKVVGFKRTKTRKNPPKPYVTSTLQQDAANKLHFSASYTMKLAKELYEGVKLSNDEATGLITYMRTDGLHISDVAVEDIRSLVLERYGHDFAPKSARKYFKKVKNAEEAHEAIRPTDMRRLPSMLSGVLDKDSLKLYTLIWSRTMACQMEPTMIDQLQVDIGGAGQSILLRSTRSKVEFLGFQAAYKDVEAAAIRYNEEEGNVGEEAFKSLSALKSGDPLHLGKVELKQHFTQSPPRYTEGSLIKKLEELGIGRPSTYAAVIKVLQDRNYLTVKSQVFHPEFRARMVSQFLSHLFSEVNDYSFTADMENELDNVSAGFTEWKGLMKDYWARFSMYCSRAGNMDVRQIEKIMEEAFADFLFGSLPGKSRTCPSCSEGTLIFKVTGSGAGYFIACDKHPKCKYIAKTICRDEEEEEEETPETAELYAEPKVLGVNPGSNEKIFVKNGPYGLYVQLGEDRKGYSPKRAHVSGIKDVDSITFEHALDLLRYPVTLGKHPDDGQPVYLRLANVGFSIKHRRTNAPVPKNMNPKSITLEKAVKLLLSKDAKKCGRPKNMPKAEIYEAM</sequence>
<feature type="domain" description="Toprim" evidence="10">
    <location>
        <begin position="365"/>
        <end position="480"/>
    </location>
</feature>
<dbReference type="GO" id="GO:0006265">
    <property type="term" value="P:DNA topological change"/>
    <property type="evidence" value="ECO:0007669"/>
    <property type="project" value="InterPro"/>
</dbReference>
<dbReference type="PANTHER" id="PTHR42785:SF1">
    <property type="entry name" value="DNA TOPOISOMERASE"/>
    <property type="match status" value="1"/>
</dbReference>
<dbReference type="GO" id="GO:0003677">
    <property type="term" value="F:DNA binding"/>
    <property type="evidence" value="ECO:0007669"/>
    <property type="project" value="UniProtKB-KW"/>
</dbReference>
<dbReference type="PANTHER" id="PTHR42785">
    <property type="entry name" value="DNA TOPOISOMERASE, TYPE IA, CORE"/>
    <property type="match status" value="1"/>
</dbReference>
<proteinExistence type="inferred from homology"/>
<dbReference type="SMART" id="SM00437">
    <property type="entry name" value="TOP1Ac"/>
    <property type="match status" value="1"/>
</dbReference>
<dbReference type="InterPro" id="IPR013497">
    <property type="entry name" value="Topo_IA_cen"/>
</dbReference>